<name>A0ABM0ZBD4_CAMSA</name>
<reference evidence="4" key="2">
    <citation type="submission" date="2025-08" db="UniProtKB">
        <authorList>
            <consortium name="RefSeq"/>
        </authorList>
    </citation>
    <scope>IDENTIFICATION</scope>
    <source>
        <tissue evidence="4">Leaf</tissue>
    </source>
</reference>
<accession>A0ABM0ZBD4</accession>
<protein>
    <submittedName>
        <fullName evidence="4">Uncharacterized protein LOC104789158</fullName>
    </submittedName>
</protein>
<dbReference type="GeneID" id="104789158"/>
<dbReference type="Proteomes" id="UP000694864">
    <property type="component" value="Chromosome 5"/>
</dbReference>
<organism evidence="3 4">
    <name type="scientific">Camelina sativa</name>
    <name type="common">False flax</name>
    <name type="synonym">Myagrum sativum</name>
    <dbReference type="NCBI Taxonomy" id="90675"/>
    <lineage>
        <taxon>Eukaryota</taxon>
        <taxon>Viridiplantae</taxon>
        <taxon>Streptophyta</taxon>
        <taxon>Embryophyta</taxon>
        <taxon>Tracheophyta</taxon>
        <taxon>Spermatophyta</taxon>
        <taxon>Magnoliopsida</taxon>
        <taxon>eudicotyledons</taxon>
        <taxon>Gunneridae</taxon>
        <taxon>Pentapetalae</taxon>
        <taxon>rosids</taxon>
        <taxon>malvids</taxon>
        <taxon>Brassicales</taxon>
        <taxon>Brassicaceae</taxon>
        <taxon>Camelineae</taxon>
        <taxon>Camelina</taxon>
    </lineage>
</organism>
<dbReference type="InterPro" id="IPR026960">
    <property type="entry name" value="RVT-Znf"/>
</dbReference>
<feature type="domain" description="Reverse transcriptase" evidence="1">
    <location>
        <begin position="53"/>
        <end position="169"/>
    </location>
</feature>
<dbReference type="InterPro" id="IPR043502">
    <property type="entry name" value="DNA/RNA_pol_sf"/>
</dbReference>
<gene>
    <name evidence="4" type="primary">LOC104789158</name>
</gene>
<keyword evidence="3" id="KW-1185">Reference proteome</keyword>
<reference evidence="3" key="1">
    <citation type="journal article" date="2014" name="Nat. Commun.">
        <title>The emerging biofuel crop Camelina sativa retains a highly undifferentiated hexaploid genome structure.</title>
        <authorList>
            <person name="Kagale S."/>
            <person name="Koh C."/>
            <person name="Nixon J."/>
            <person name="Bollina V."/>
            <person name="Clarke W.E."/>
            <person name="Tuteja R."/>
            <person name="Spillane C."/>
            <person name="Robinson S.J."/>
            <person name="Links M.G."/>
            <person name="Clarke C."/>
            <person name="Higgins E.E."/>
            <person name="Huebert T."/>
            <person name="Sharpe A.G."/>
            <person name="Parkin I.A."/>
        </authorList>
    </citation>
    <scope>NUCLEOTIDE SEQUENCE [LARGE SCALE GENOMIC DNA]</scope>
    <source>
        <strain evidence="3">cv. DH55</strain>
    </source>
</reference>
<dbReference type="CDD" id="cd01650">
    <property type="entry name" value="RT_nLTR_like"/>
    <property type="match status" value="1"/>
</dbReference>
<dbReference type="Pfam" id="PF00078">
    <property type="entry name" value="RVT_1"/>
    <property type="match status" value="1"/>
</dbReference>
<dbReference type="RefSeq" id="XP_010513198.1">
    <property type="nucleotide sequence ID" value="XM_010514896.1"/>
</dbReference>
<evidence type="ECO:0000259" key="1">
    <source>
        <dbReference type="Pfam" id="PF00078"/>
    </source>
</evidence>
<sequence>MPTDKSPGHDGYTVEFLREAWSIVKADFITAVQSFFVYGFIPKGINTTILALIPKKKIVTEMKDYRPISCCNVIYKVISKLLANRLKQLLPEFISLNQSAFVKDCLLMENVFLASEIVKDYHKESISPQSAIKIDISKAFDSVQWPFLLSTLSAMNLPKRFIKWIELCISTASFSVQIFDHFAEFSGLKISLEKSTLYMAGVRESDKEDILRCFTFALGSLPVRYLGLPLLRKRMTTSDYALLLEIRDRIGSWTARHLSFAERLQLISSVIHSLTNFWMSAFRLPKACIREIDSLCSAFLWSSPDLNRKKAKVSWADVCTPKEEGGLGLRSLAEVNTVVLTHRTRRHRSDHLNQMENLLGEIRSKGLRDTTDVVLWKGKRGLFKASFNTKEVWQAIRSVQPSKEWHRGIWFTHATPKYSFLAWLAIHNRLTTGDRMLSWNVYVRLPWKHGTTSTSVVRIHVKYDLA</sequence>
<evidence type="ECO:0000259" key="2">
    <source>
        <dbReference type="Pfam" id="PF13966"/>
    </source>
</evidence>
<dbReference type="PANTHER" id="PTHR33116">
    <property type="entry name" value="REVERSE TRANSCRIPTASE ZINC-BINDING DOMAIN-CONTAINING PROTEIN-RELATED-RELATED"/>
    <property type="match status" value="1"/>
</dbReference>
<feature type="domain" description="Reverse transcriptase zinc-binding" evidence="2">
    <location>
        <begin position="387"/>
        <end position="442"/>
    </location>
</feature>
<evidence type="ECO:0000313" key="4">
    <source>
        <dbReference type="RefSeq" id="XP_010513198.1"/>
    </source>
</evidence>
<dbReference type="Pfam" id="PF13966">
    <property type="entry name" value="zf-RVT"/>
    <property type="match status" value="1"/>
</dbReference>
<proteinExistence type="predicted"/>
<dbReference type="SUPFAM" id="SSF56672">
    <property type="entry name" value="DNA/RNA polymerases"/>
    <property type="match status" value="1"/>
</dbReference>
<dbReference type="PANTHER" id="PTHR33116:SF78">
    <property type="entry name" value="OS12G0587133 PROTEIN"/>
    <property type="match status" value="1"/>
</dbReference>
<evidence type="ECO:0000313" key="3">
    <source>
        <dbReference type="Proteomes" id="UP000694864"/>
    </source>
</evidence>
<dbReference type="InterPro" id="IPR000477">
    <property type="entry name" value="RT_dom"/>
</dbReference>